<dbReference type="AlphaFoldDB" id="A0A087HQP0"/>
<dbReference type="InterPro" id="IPR003863">
    <property type="entry name" value="DUF220"/>
</dbReference>
<keyword evidence="4" id="KW-1185">Reference proteome</keyword>
<organism evidence="3 4">
    <name type="scientific">Arabis alpina</name>
    <name type="common">Alpine rock-cress</name>
    <dbReference type="NCBI Taxonomy" id="50452"/>
    <lineage>
        <taxon>Eukaryota</taxon>
        <taxon>Viridiplantae</taxon>
        <taxon>Streptophyta</taxon>
        <taxon>Embryophyta</taxon>
        <taxon>Tracheophyta</taxon>
        <taxon>Spermatophyta</taxon>
        <taxon>Magnoliopsida</taxon>
        <taxon>eudicotyledons</taxon>
        <taxon>Gunneridae</taxon>
        <taxon>Pentapetalae</taxon>
        <taxon>rosids</taxon>
        <taxon>malvids</taxon>
        <taxon>Brassicales</taxon>
        <taxon>Brassicaceae</taxon>
        <taxon>Arabideae</taxon>
        <taxon>Arabis</taxon>
    </lineage>
</organism>
<protein>
    <recommendedName>
        <fullName evidence="2">DUF220 domain-containing protein</fullName>
    </recommendedName>
</protein>
<dbReference type="OMA" id="WKVEPDY"/>
<dbReference type="EMBL" id="CM002869">
    <property type="protein sequence ID" value="KFK44442.1"/>
    <property type="molecule type" value="Genomic_DNA"/>
</dbReference>
<feature type="compositionally biased region" description="Acidic residues" evidence="1">
    <location>
        <begin position="9"/>
        <end position="25"/>
    </location>
</feature>
<dbReference type="Gramene" id="KFK44442">
    <property type="protein sequence ID" value="KFK44442"/>
    <property type="gene ID" value="AALP_AA1G257000"/>
</dbReference>
<dbReference type="Proteomes" id="UP000029120">
    <property type="component" value="Chromosome 1"/>
</dbReference>
<dbReference type="PANTHER" id="PTHR31385">
    <property type="entry name" value="PUTATIVE (DUF220)-RELATED"/>
    <property type="match status" value="1"/>
</dbReference>
<reference evidence="4" key="1">
    <citation type="journal article" date="2015" name="Nat. Plants">
        <title>Genome expansion of Arabis alpina linked with retrotransposition and reduced symmetric DNA methylation.</title>
        <authorList>
            <person name="Willing E.M."/>
            <person name="Rawat V."/>
            <person name="Mandakova T."/>
            <person name="Maumus F."/>
            <person name="James G.V."/>
            <person name="Nordstroem K.J."/>
            <person name="Becker C."/>
            <person name="Warthmann N."/>
            <person name="Chica C."/>
            <person name="Szarzynska B."/>
            <person name="Zytnicki M."/>
            <person name="Albani M.C."/>
            <person name="Kiefer C."/>
            <person name="Bergonzi S."/>
            <person name="Castaings L."/>
            <person name="Mateos J.L."/>
            <person name="Berns M.C."/>
            <person name="Bujdoso N."/>
            <person name="Piofczyk T."/>
            <person name="de Lorenzo L."/>
            <person name="Barrero-Sicilia C."/>
            <person name="Mateos I."/>
            <person name="Piednoel M."/>
            <person name="Hagmann J."/>
            <person name="Chen-Min-Tao R."/>
            <person name="Iglesias-Fernandez R."/>
            <person name="Schuster S.C."/>
            <person name="Alonso-Blanco C."/>
            <person name="Roudier F."/>
            <person name="Carbonero P."/>
            <person name="Paz-Ares J."/>
            <person name="Davis S.J."/>
            <person name="Pecinka A."/>
            <person name="Quesneville H."/>
            <person name="Colot V."/>
            <person name="Lysak M.A."/>
            <person name="Weigel D."/>
            <person name="Coupland G."/>
            <person name="Schneeberger K."/>
        </authorList>
    </citation>
    <scope>NUCLEOTIDE SEQUENCE [LARGE SCALE GENOMIC DNA]</scope>
    <source>
        <strain evidence="4">cv. Pajares</strain>
    </source>
</reference>
<evidence type="ECO:0000259" key="2">
    <source>
        <dbReference type="Pfam" id="PF02713"/>
    </source>
</evidence>
<feature type="region of interest" description="Disordered" evidence="1">
    <location>
        <begin position="1"/>
        <end position="25"/>
    </location>
</feature>
<gene>
    <name evidence="3" type="ordered locus">AALP_Aa1g257000</name>
</gene>
<dbReference type="eggNOG" id="ENOG502QUTS">
    <property type="taxonomic scope" value="Eukaryota"/>
</dbReference>
<name>A0A087HQP0_ARAAL</name>
<dbReference type="OrthoDB" id="1046833at2759"/>
<dbReference type="Pfam" id="PF02713">
    <property type="entry name" value="DUF220"/>
    <property type="match status" value="1"/>
</dbReference>
<evidence type="ECO:0000313" key="3">
    <source>
        <dbReference type="EMBL" id="KFK44442.1"/>
    </source>
</evidence>
<accession>A0A087HQP0</accession>
<evidence type="ECO:0000256" key="1">
    <source>
        <dbReference type="SAM" id="MobiDB-lite"/>
    </source>
</evidence>
<sequence>MSVYPGFEADQDQEEEEEEEHEQEEVFAVNPKYYDLAKLRKEVRLWSAAEKKHPWYDPPAKVKVKTEKGVCHLKINFTLGLPPEGVYEMLTNPNNLPFFREDKNGHQRLENISTKVLKKDGPRQITKVEKALTWNFLWLSGAIPIHLTIDENHKNLSATYTTKKMALMKVFKGSWKVEPLFVDQERLCKKKLPESRKEYKRCSRGKGKVGSKVTMEQVFQPSWPFSMLPFSWFIRGITIKTTKTLLEDLRKTSIQHRRAF</sequence>
<evidence type="ECO:0000313" key="4">
    <source>
        <dbReference type="Proteomes" id="UP000029120"/>
    </source>
</evidence>
<dbReference type="PANTHER" id="PTHR31385:SF2">
    <property type="entry name" value="DUF220 DOMAIN-CONTAINING PROTEIN-RELATED"/>
    <property type="match status" value="1"/>
</dbReference>
<feature type="domain" description="DUF220" evidence="2">
    <location>
        <begin position="140"/>
        <end position="212"/>
    </location>
</feature>
<proteinExistence type="predicted"/>